<accession>Q01P60</accession>
<feature type="domain" description="4Fe-4S ferredoxin-type" evidence="1">
    <location>
        <begin position="19"/>
        <end position="52"/>
    </location>
</feature>
<sequence length="437" mass="47008">MIPGNLERFPDLHPAFDSQAAVAEANRCLYCFDAPCAAACPTHIDVPRFIKKISTANLRGSALAILDANILGLSCSRVCPVDVLCEGSCVMHGYNKNPIEIGRLQRYAMDAFYANGARLPVANGNKAASAKVACVGGGPASLACAAELRRLGAAVTIFDNRPLPGGLNTYGVAEYKLRPADSLREVELVRGMGVEFRQAEIGEALPLEILERDFDFIFIGVGLGAMERLGIPGDQLPGVIDALRFIERYKTQPDFETGKTVIVIGAGNTAIDAANAAVRLGAKDVHLFYRRSEKEMPAFPFEYDHAKVEGVRFHWLAQPVAIIEEDGRAAAVKFARTTLGEPDASGRRHAHVIPGSEYEVSCDMVVPALGQTRLTGQLKVEIERGSIVVDRPTGRTSNPKYYAGGDCVNGGREVVDAVADGKRAALAMVRELEARRG</sequence>
<dbReference type="InterPro" id="IPR028261">
    <property type="entry name" value="DPD_II"/>
</dbReference>
<dbReference type="SUPFAM" id="SSF46548">
    <property type="entry name" value="alpha-helical ferredoxin"/>
    <property type="match status" value="1"/>
</dbReference>
<dbReference type="SUPFAM" id="SSF51971">
    <property type="entry name" value="Nucleotide-binding domain"/>
    <property type="match status" value="1"/>
</dbReference>
<proteinExistence type="predicted"/>
<organism evidence="2">
    <name type="scientific">Solibacter usitatus (strain Ellin6076)</name>
    <dbReference type="NCBI Taxonomy" id="234267"/>
    <lineage>
        <taxon>Bacteria</taxon>
        <taxon>Pseudomonadati</taxon>
        <taxon>Acidobacteriota</taxon>
        <taxon>Terriglobia</taxon>
        <taxon>Bryobacterales</taxon>
        <taxon>Solibacteraceae</taxon>
        <taxon>Candidatus Solibacter</taxon>
    </lineage>
</organism>
<protein>
    <submittedName>
        <fullName evidence="2">Glutamate synthase (NADPH) small subunit</fullName>
        <ecNumber evidence="2">1.4.1.13</ecNumber>
    </submittedName>
</protein>
<dbReference type="InterPro" id="IPR009051">
    <property type="entry name" value="Helical_ferredxn"/>
</dbReference>
<dbReference type="GO" id="GO:0004355">
    <property type="term" value="F:glutamate synthase (NADPH) activity"/>
    <property type="evidence" value="ECO:0007669"/>
    <property type="project" value="UniProtKB-EC"/>
</dbReference>
<dbReference type="AlphaFoldDB" id="Q01P60"/>
<dbReference type="GO" id="GO:0051536">
    <property type="term" value="F:iron-sulfur cluster binding"/>
    <property type="evidence" value="ECO:0007669"/>
    <property type="project" value="InterPro"/>
</dbReference>
<dbReference type="InterPro" id="IPR036188">
    <property type="entry name" value="FAD/NAD-bd_sf"/>
</dbReference>
<evidence type="ECO:0000259" key="1">
    <source>
        <dbReference type="PROSITE" id="PS51379"/>
    </source>
</evidence>
<dbReference type="Gene3D" id="3.50.50.60">
    <property type="entry name" value="FAD/NAD(P)-binding domain"/>
    <property type="match status" value="2"/>
</dbReference>
<dbReference type="EMBL" id="CP000473">
    <property type="protein sequence ID" value="ABJ88560.1"/>
    <property type="molecule type" value="Genomic_DNA"/>
</dbReference>
<dbReference type="InterPro" id="IPR023753">
    <property type="entry name" value="FAD/NAD-binding_dom"/>
</dbReference>
<dbReference type="PANTHER" id="PTHR42783">
    <property type="entry name" value="GLUTAMATE SYNTHASE [NADPH] SMALL CHAIN"/>
    <property type="match status" value="1"/>
</dbReference>
<dbReference type="InParanoid" id="Q01P60"/>
<dbReference type="EC" id="1.4.1.13" evidence="2"/>
<dbReference type="PANTHER" id="PTHR42783:SF3">
    <property type="entry name" value="GLUTAMATE SYNTHASE [NADPH] SMALL CHAIN-RELATED"/>
    <property type="match status" value="1"/>
</dbReference>
<dbReference type="Gene3D" id="1.10.1060.10">
    <property type="entry name" value="Alpha-helical ferredoxin"/>
    <property type="match status" value="1"/>
</dbReference>
<dbReference type="Pfam" id="PF14691">
    <property type="entry name" value="Fer4_20"/>
    <property type="match status" value="1"/>
</dbReference>
<gene>
    <name evidence="2" type="ordered locus">Acid_7661</name>
</gene>
<dbReference type="STRING" id="234267.Acid_7661"/>
<dbReference type="KEGG" id="sus:Acid_7661"/>
<dbReference type="PRINTS" id="PR00419">
    <property type="entry name" value="ADXRDTASE"/>
</dbReference>
<dbReference type="InterPro" id="IPR017896">
    <property type="entry name" value="4Fe4S_Fe-S-bd"/>
</dbReference>
<dbReference type="eggNOG" id="COG0493">
    <property type="taxonomic scope" value="Bacteria"/>
</dbReference>
<dbReference type="PROSITE" id="PS51379">
    <property type="entry name" value="4FE4S_FER_2"/>
    <property type="match status" value="1"/>
</dbReference>
<evidence type="ECO:0000313" key="2">
    <source>
        <dbReference type="EMBL" id="ABJ88560.1"/>
    </source>
</evidence>
<name>Q01P60_SOLUE</name>
<dbReference type="HOGENOM" id="CLU_000422_3_3_0"/>
<dbReference type="Pfam" id="PF07992">
    <property type="entry name" value="Pyr_redox_2"/>
    <property type="match status" value="1"/>
</dbReference>
<keyword evidence="2" id="KW-0560">Oxidoreductase</keyword>
<reference evidence="2" key="1">
    <citation type="submission" date="2006-10" db="EMBL/GenBank/DDBJ databases">
        <title>Complete sequence of Solibacter usitatus Ellin6076.</title>
        <authorList>
            <consortium name="US DOE Joint Genome Institute"/>
            <person name="Copeland A."/>
            <person name="Lucas S."/>
            <person name="Lapidus A."/>
            <person name="Barry K."/>
            <person name="Detter J.C."/>
            <person name="Glavina del Rio T."/>
            <person name="Hammon N."/>
            <person name="Israni S."/>
            <person name="Dalin E."/>
            <person name="Tice H."/>
            <person name="Pitluck S."/>
            <person name="Thompson L.S."/>
            <person name="Brettin T."/>
            <person name="Bruce D."/>
            <person name="Han C."/>
            <person name="Tapia R."/>
            <person name="Gilna P."/>
            <person name="Schmutz J."/>
            <person name="Larimer F."/>
            <person name="Land M."/>
            <person name="Hauser L."/>
            <person name="Kyrpides N."/>
            <person name="Mikhailova N."/>
            <person name="Janssen P.H."/>
            <person name="Kuske C.R."/>
            <person name="Richardson P."/>
        </authorList>
    </citation>
    <scope>NUCLEOTIDE SEQUENCE</scope>
    <source>
        <strain evidence="2">Ellin6076</strain>
    </source>
</reference>